<proteinExistence type="inferred from homology"/>
<dbReference type="SMR" id="A0A1D8PE87"/>
<evidence type="ECO:0000256" key="10">
    <source>
        <dbReference type="PIRNR" id="PIRNR005290"/>
    </source>
</evidence>
<keyword evidence="8 10" id="KW-0804">Transcription</keyword>
<keyword evidence="7 10" id="KW-0805">Transcription regulation</keyword>
<dbReference type="InterPro" id="IPR012270">
    <property type="entry name" value="CCR4-NOT_su3/5"/>
</dbReference>
<keyword evidence="5 10" id="KW-0678">Repressor</keyword>
<dbReference type="GO" id="GO:0000289">
    <property type="term" value="P:nuclear-transcribed mRNA poly(A) tail shortening"/>
    <property type="evidence" value="ECO:0000318"/>
    <property type="project" value="GO_Central"/>
</dbReference>
<dbReference type="GO" id="GO:0030447">
    <property type="term" value="P:filamentous growth"/>
    <property type="evidence" value="ECO:0000315"/>
    <property type="project" value="CGD"/>
</dbReference>
<evidence type="ECO:0000256" key="8">
    <source>
        <dbReference type="ARBA" id="ARBA00023163"/>
    </source>
</evidence>
<evidence type="ECO:0000313" key="16">
    <source>
        <dbReference type="EMBL" id="AOW26468.1"/>
    </source>
</evidence>
<dbReference type="CGD" id="CAL0000183176">
    <property type="gene designation" value="NOT5"/>
</dbReference>
<reference evidence="16 17" key="2">
    <citation type="journal article" date="2007" name="Genome Biol.">
        <title>Assembly of the Candida albicans genome into sixteen supercontigs aligned on the eight chromosomes.</title>
        <authorList>
            <person name="van het Hoog M."/>
            <person name="Rast T.J."/>
            <person name="Martchenko M."/>
            <person name="Grindle S."/>
            <person name="Dignard D."/>
            <person name="Hogues H."/>
            <person name="Cuomo C."/>
            <person name="Berriman M."/>
            <person name="Scherer S."/>
            <person name="Magee B.B."/>
            <person name="Whiteway M."/>
            <person name="Chibana H."/>
            <person name="Nantel A."/>
            <person name="Magee P.T."/>
        </authorList>
    </citation>
    <scope>GENOME REANNOTATION</scope>
    <source>
        <strain evidence="17">SC5314 / ATCC MYA-2876</strain>
    </source>
</reference>
<keyword evidence="10" id="KW-0010">Activator</keyword>
<evidence type="ECO:0000256" key="11">
    <source>
        <dbReference type="SAM" id="Coils"/>
    </source>
</evidence>
<dbReference type="GO" id="GO:0044182">
    <property type="term" value="P:filamentous growth of a population of unicellular organisms"/>
    <property type="evidence" value="ECO:0000315"/>
    <property type="project" value="CGD"/>
</dbReference>
<evidence type="ECO:0000256" key="9">
    <source>
        <dbReference type="ARBA" id="ARBA00023242"/>
    </source>
</evidence>
<evidence type="ECO:0000256" key="1">
    <source>
        <dbReference type="ARBA" id="ARBA00004123"/>
    </source>
</evidence>
<protein>
    <recommendedName>
        <fullName evidence="10">General negative regulator of transcription subunit</fullName>
    </recommendedName>
</protein>
<evidence type="ECO:0000313" key="17">
    <source>
        <dbReference type="Proteomes" id="UP000000559"/>
    </source>
</evidence>
<feature type="compositionally biased region" description="Polar residues" evidence="12">
    <location>
        <begin position="291"/>
        <end position="304"/>
    </location>
</feature>
<dbReference type="RefSeq" id="XP_717644.2">
    <property type="nucleotide sequence ID" value="XM_712551.2"/>
</dbReference>
<dbReference type="VEuPathDB" id="FungiDB:C1_08300W_A"/>
<reference evidence="16 17" key="1">
    <citation type="journal article" date="2004" name="Proc. Natl. Acad. Sci. U.S.A.">
        <title>The diploid genome sequence of Candida albicans.</title>
        <authorList>
            <person name="Jones T."/>
            <person name="Federspiel N.A."/>
            <person name="Chibana H."/>
            <person name="Dungan J."/>
            <person name="Kalman S."/>
            <person name="Magee B.B."/>
            <person name="Newport G."/>
            <person name="Thorstenson Y.R."/>
            <person name="Agabian N."/>
            <person name="Magee P.T."/>
            <person name="Davis R.W."/>
            <person name="Scherer S."/>
        </authorList>
    </citation>
    <scope>NUCLEOTIDE SEQUENCE [LARGE SCALE GENOMIC DNA]</scope>
    <source>
        <strain evidence="17">SC5314 / ATCC MYA-2876</strain>
    </source>
</reference>
<dbReference type="GO" id="GO:0036180">
    <property type="term" value="P:filamentous growth of a population of unicellular organisms in response to biotic stimulus"/>
    <property type="evidence" value="ECO:0000315"/>
    <property type="project" value="CGD"/>
</dbReference>
<evidence type="ECO:0000256" key="4">
    <source>
        <dbReference type="ARBA" id="ARBA00022490"/>
    </source>
</evidence>
<dbReference type="OrthoDB" id="293823at2759"/>
<feature type="region of interest" description="Disordered" evidence="12">
    <location>
        <begin position="365"/>
        <end position="403"/>
    </location>
</feature>
<dbReference type="Pfam" id="PF04065">
    <property type="entry name" value="Not3"/>
    <property type="match status" value="1"/>
</dbReference>
<keyword evidence="6" id="KW-0597">Phosphoprotein</keyword>
<dbReference type="Pfam" id="PF04153">
    <property type="entry name" value="NOT2_3_5_C"/>
    <property type="match status" value="1"/>
</dbReference>
<evidence type="ECO:0000313" key="15">
    <source>
        <dbReference type="CGD" id="CAL0000183176"/>
    </source>
</evidence>
<dbReference type="PIRSF" id="PIRSF005290">
    <property type="entry name" value="NOT_su_3_5"/>
    <property type="match status" value="1"/>
</dbReference>
<dbReference type="GO" id="GO:0030445">
    <property type="term" value="C:yeast-form cell wall"/>
    <property type="evidence" value="ECO:0000314"/>
    <property type="project" value="CGD"/>
</dbReference>
<dbReference type="STRING" id="237561.A0A1D8PE87"/>
<dbReference type="GO" id="GO:0098609">
    <property type="term" value="P:cell-cell adhesion"/>
    <property type="evidence" value="ECO:0000315"/>
    <property type="project" value="CGD"/>
</dbReference>
<keyword evidence="17" id="KW-1185">Reference proteome</keyword>
<feature type="coiled-coil region" evidence="11">
    <location>
        <begin position="3"/>
        <end position="97"/>
    </location>
</feature>
<dbReference type="InterPro" id="IPR038635">
    <property type="entry name" value="CCR4-NOT_su2/3/5_C_sf"/>
</dbReference>
<dbReference type="eggNOG" id="KOG2150">
    <property type="taxonomic scope" value="Eukaryota"/>
</dbReference>
<dbReference type="InterPro" id="IPR007282">
    <property type="entry name" value="NOT2/3/5_C"/>
</dbReference>
<feature type="domain" description="CCR4-Not complex component Not N-terminal" evidence="13">
    <location>
        <begin position="3"/>
        <end position="234"/>
    </location>
</feature>
<organism evidence="16 17">
    <name type="scientific">Candida albicans (strain SC5314 / ATCC MYA-2876)</name>
    <name type="common">Yeast</name>
    <dbReference type="NCBI Taxonomy" id="237561"/>
    <lineage>
        <taxon>Eukaryota</taxon>
        <taxon>Fungi</taxon>
        <taxon>Dikarya</taxon>
        <taxon>Ascomycota</taxon>
        <taxon>Saccharomycotina</taxon>
        <taxon>Pichiomycetes</taxon>
        <taxon>Debaryomycetaceae</taxon>
        <taxon>Candida/Lodderomyces clade</taxon>
        <taxon>Candida</taxon>
    </lineage>
</organism>
<keyword evidence="11" id="KW-0175">Coiled coil</keyword>
<comment type="subcellular location">
    <subcellularLocation>
        <location evidence="2 10">Cytoplasm</location>
    </subcellularLocation>
    <subcellularLocation>
        <location evidence="1 10">Nucleus</location>
    </subcellularLocation>
</comment>
<feature type="region of interest" description="Disordered" evidence="12">
    <location>
        <begin position="233"/>
        <end position="304"/>
    </location>
</feature>
<dbReference type="GO" id="GO:0006355">
    <property type="term" value="P:regulation of DNA-templated transcription"/>
    <property type="evidence" value="ECO:0007669"/>
    <property type="project" value="InterPro"/>
</dbReference>
<dbReference type="Gene3D" id="2.30.30.1020">
    <property type="entry name" value="CCR4-NOT complex subunit 2/3/5, C-terminal domain"/>
    <property type="match status" value="1"/>
</dbReference>
<dbReference type="GeneID" id="3640763"/>
<feature type="compositionally biased region" description="Basic and acidic residues" evidence="12">
    <location>
        <begin position="255"/>
        <end position="273"/>
    </location>
</feature>
<feature type="domain" description="NOT2/NOT3/NOT5 C-terminal" evidence="14">
    <location>
        <begin position="497"/>
        <end position="656"/>
    </location>
</feature>
<reference evidence="16 17" key="3">
    <citation type="journal article" date="2013" name="Genome Biol.">
        <title>Assembly of a phased diploid Candida albicans genome facilitates allele-specific measurements and provides a simple model for repeat and indel structure.</title>
        <authorList>
            <person name="Muzzey D."/>
            <person name="Schwartz K."/>
            <person name="Weissman J.S."/>
            <person name="Sherlock G."/>
        </authorList>
    </citation>
    <scope>NUCLEOTIDE SEQUENCE [LARGE SCALE GENOMIC DNA]</scope>
    <source>
        <strain evidence="17">SC5314 / ATCC MYA-2876</strain>
    </source>
</reference>
<dbReference type="GO" id="GO:0005634">
    <property type="term" value="C:nucleus"/>
    <property type="evidence" value="ECO:0007669"/>
    <property type="project" value="UniProtKB-SubCell"/>
</dbReference>
<keyword evidence="9 10" id="KW-0539">Nucleus</keyword>
<evidence type="ECO:0000256" key="7">
    <source>
        <dbReference type="ARBA" id="ARBA00023015"/>
    </source>
</evidence>
<evidence type="ECO:0000256" key="12">
    <source>
        <dbReference type="SAM" id="MobiDB-lite"/>
    </source>
</evidence>
<dbReference type="AlphaFoldDB" id="A0A1D8PE87"/>
<feature type="compositionally biased region" description="Low complexity" evidence="12">
    <location>
        <begin position="365"/>
        <end position="389"/>
    </location>
</feature>
<dbReference type="KEGG" id="cal:CAALFM_C108300WA"/>
<evidence type="ECO:0000259" key="14">
    <source>
        <dbReference type="Pfam" id="PF04153"/>
    </source>
</evidence>
<evidence type="ECO:0000259" key="13">
    <source>
        <dbReference type="Pfam" id="PF04065"/>
    </source>
</evidence>
<dbReference type="FunCoup" id="A0A1D8PE87">
    <property type="interactions" value="174"/>
</dbReference>
<comment type="function">
    <text evidence="10">Acts as component of the CCR4-NOT core complex, which in the nucleus seems to be a general transcription factor, and in the cytoplasm the major mRNA deadenylase involved in mRNA turnover. The NOT protein subcomplex negatively regulates the basal and activated transcription of many genes. Preferentially affects TC-type TATA element-dependent transcription. Could directly or indirectly inhibit component(s) of the general transcription machinery.</text>
</comment>
<accession>A0A1D8PE87</accession>
<dbReference type="InterPro" id="IPR007207">
    <property type="entry name" value="Not_N"/>
</dbReference>
<comment type="similarity">
    <text evidence="3 10">Belongs to the CNOT2/3/5 family.</text>
</comment>
<dbReference type="InParanoid" id="A0A1D8PE87"/>
<dbReference type="GO" id="GO:0030015">
    <property type="term" value="C:CCR4-NOT core complex"/>
    <property type="evidence" value="ECO:0000318"/>
    <property type="project" value="GO_Central"/>
</dbReference>
<dbReference type="EMBL" id="CP017623">
    <property type="protein sequence ID" value="AOW26468.1"/>
    <property type="molecule type" value="Genomic_DNA"/>
</dbReference>
<name>A0A1D8PE87_CANAL</name>
<dbReference type="PANTHER" id="PTHR23326">
    <property type="entry name" value="CCR4 NOT-RELATED"/>
    <property type="match status" value="1"/>
</dbReference>
<sequence length="662" mass="74771">MSARKLQQEFDKLNKKISEGLQAFDEIKDKINATESASQREKLENDLKKELKKLQRSRDQLKQWLGDSSIKLDKNVLQENRTKIEHAMDQFKELEKSSKIKQFSNEGLELQSQQKRSRFGDDAKYQEACTYINEVIEQLNGQNEELEQELDSLSGQSKRKGGSSIQSSIDDVKYKIERNNSHISKLEEVLENLDNDKLDPARIDDIKDDLDYYVENNQDEDYVEYDEFYDQLEVDEEDDVEVQGSLAQMAAETEDERRRDEERKREEKEKEKQQQNPPRTSSSVSSSSSSNQNNIGNNTPPATQIKPSVVTVAAIGDQNNNSASSASSTSTPVKKLKPTLAPAPAPPPITSATSYSNAIKAAQTASTSSTSNSSIAHTANDNNNTNKGNRSVSPLASTDNHTHAPAAVSTPVKVLPPGLNHDTSMNSTLRSESSSPLVGHAKVNNNHELQISRSQSPMVSNENKVFSDTISRIVNVAHSRLNDPLPLQSITGLLETSLLNCPDSYDAEKPRQYNPVNVHPSSIDYPQEPMYELNSSHYMKKFDNDTLFFCFYYGDGIDSISKYNAAKELSRRGWVFNTEFSQWFSKDSKNGGKNRSMSVIQREEENGNIIGDNSNGNEELREKIDDNGGIPSNYKYFDYEKTWLTRRRENYQFATENRQIFQ</sequence>
<feature type="compositionally biased region" description="Polar residues" evidence="12">
    <location>
        <begin position="390"/>
        <end position="399"/>
    </location>
</feature>
<dbReference type="Proteomes" id="UP000000559">
    <property type="component" value="Chromosome 1"/>
</dbReference>
<dbReference type="InterPro" id="IPR040168">
    <property type="entry name" value="Not2/3/5"/>
</dbReference>
<evidence type="ECO:0000256" key="6">
    <source>
        <dbReference type="ARBA" id="ARBA00022553"/>
    </source>
</evidence>
<evidence type="ECO:0000256" key="5">
    <source>
        <dbReference type="ARBA" id="ARBA00022491"/>
    </source>
</evidence>
<feature type="compositionally biased region" description="Low complexity" evidence="12">
    <location>
        <begin position="281"/>
        <end position="290"/>
    </location>
</feature>
<feature type="region of interest" description="Disordered" evidence="12">
    <location>
        <begin position="319"/>
        <end position="352"/>
    </location>
</feature>
<keyword evidence="4 10" id="KW-0963">Cytoplasm</keyword>
<feature type="compositionally biased region" description="Low complexity" evidence="12">
    <location>
        <begin position="319"/>
        <end position="340"/>
    </location>
</feature>
<feature type="region of interest" description="Disordered" evidence="12">
    <location>
        <begin position="143"/>
        <end position="173"/>
    </location>
</feature>
<evidence type="ECO:0000256" key="2">
    <source>
        <dbReference type="ARBA" id="ARBA00004496"/>
    </source>
</evidence>
<evidence type="ECO:0000256" key="3">
    <source>
        <dbReference type="ARBA" id="ARBA00007682"/>
    </source>
</evidence>
<dbReference type="GO" id="GO:0000932">
    <property type="term" value="C:P-body"/>
    <property type="evidence" value="ECO:0000318"/>
    <property type="project" value="GO_Central"/>
</dbReference>
<gene>
    <name evidence="15 16" type="primary">NOT5</name>
    <name evidence="16" type="ordered locus">CAALFM_C108300WA</name>
    <name evidence="15" type="ordered locus">orf19.12573</name>
</gene>